<evidence type="ECO:0000313" key="2">
    <source>
        <dbReference type="Proteomes" id="UP000235145"/>
    </source>
</evidence>
<organism evidence="1 2">
    <name type="scientific">Lactuca sativa</name>
    <name type="common">Garden lettuce</name>
    <dbReference type="NCBI Taxonomy" id="4236"/>
    <lineage>
        <taxon>Eukaryota</taxon>
        <taxon>Viridiplantae</taxon>
        <taxon>Streptophyta</taxon>
        <taxon>Embryophyta</taxon>
        <taxon>Tracheophyta</taxon>
        <taxon>Spermatophyta</taxon>
        <taxon>Magnoliopsida</taxon>
        <taxon>eudicotyledons</taxon>
        <taxon>Gunneridae</taxon>
        <taxon>Pentapetalae</taxon>
        <taxon>asterids</taxon>
        <taxon>campanulids</taxon>
        <taxon>Asterales</taxon>
        <taxon>Asteraceae</taxon>
        <taxon>Cichorioideae</taxon>
        <taxon>Cichorieae</taxon>
        <taxon>Lactucinae</taxon>
        <taxon>Lactuca</taxon>
    </lineage>
</organism>
<keyword evidence="2" id="KW-1185">Reference proteome</keyword>
<comment type="caution">
    <text evidence="1">The sequence shown here is derived from an EMBL/GenBank/DDBJ whole genome shotgun (WGS) entry which is preliminary data.</text>
</comment>
<sequence>MNVGNDGYGLYQESKNVFGTWPLWLSYLTEPIPLKWSFKSCFQTHITDYIEACKAYRESDLKKILARLRHAPFDDFRTWIYIIANQK</sequence>
<dbReference type="EMBL" id="NBSK02000004">
    <property type="protein sequence ID" value="KAJ0209556.1"/>
    <property type="molecule type" value="Genomic_DNA"/>
</dbReference>
<proteinExistence type="predicted"/>
<gene>
    <name evidence="1" type="ORF">LSAT_V11C400203960</name>
</gene>
<name>A0A9R1XE67_LACSA</name>
<evidence type="ECO:0000313" key="1">
    <source>
        <dbReference type="EMBL" id="KAJ0209556.1"/>
    </source>
</evidence>
<accession>A0A9R1XE67</accession>
<reference evidence="1 2" key="1">
    <citation type="journal article" date="2017" name="Nat. Commun.">
        <title>Genome assembly with in vitro proximity ligation data and whole-genome triplication in lettuce.</title>
        <authorList>
            <person name="Reyes-Chin-Wo S."/>
            <person name="Wang Z."/>
            <person name="Yang X."/>
            <person name="Kozik A."/>
            <person name="Arikit S."/>
            <person name="Song C."/>
            <person name="Xia L."/>
            <person name="Froenicke L."/>
            <person name="Lavelle D.O."/>
            <person name="Truco M.J."/>
            <person name="Xia R."/>
            <person name="Zhu S."/>
            <person name="Xu C."/>
            <person name="Xu H."/>
            <person name="Xu X."/>
            <person name="Cox K."/>
            <person name="Korf I."/>
            <person name="Meyers B.C."/>
            <person name="Michelmore R.W."/>
        </authorList>
    </citation>
    <scope>NUCLEOTIDE SEQUENCE [LARGE SCALE GENOMIC DNA]</scope>
    <source>
        <strain evidence="2">cv. Salinas</strain>
        <tissue evidence="1">Seedlings</tissue>
    </source>
</reference>
<dbReference type="Proteomes" id="UP000235145">
    <property type="component" value="Unassembled WGS sequence"/>
</dbReference>
<dbReference type="AlphaFoldDB" id="A0A9R1XE67"/>
<protein>
    <submittedName>
        <fullName evidence="1">Uncharacterized protein</fullName>
    </submittedName>
</protein>